<evidence type="ECO:0000259" key="10">
    <source>
        <dbReference type="Pfam" id="PF14905"/>
    </source>
</evidence>
<dbReference type="AlphaFoldDB" id="A0A4V6NLV5"/>
<organism evidence="11 12">
    <name type="scientific">Acetobacteroides hydrogenigenes</name>
    <dbReference type="NCBI Taxonomy" id="979970"/>
    <lineage>
        <taxon>Bacteria</taxon>
        <taxon>Pseudomonadati</taxon>
        <taxon>Bacteroidota</taxon>
        <taxon>Bacteroidia</taxon>
        <taxon>Bacteroidales</taxon>
        <taxon>Rikenellaceae</taxon>
        <taxon>Acetobacteroides</taxon>
    </lineage>
</organism>
<dbReference type="Pfam" id="PF13715">
    <property type="entry name" value="CarbopepD_reg_2"/>
    <property type="match status" value="1"/>
</dbReference>
<keyword evidence="4 7" id="KW-0812">Transmembrane</keyword>
<name>A0A4V6NLV5_9BACT</name>
<dbReference type="InterPro" id="IPR037066">
    <property type="entry name" value="Plug_dom_sf"/>
</dbReference>
<dbReference type="Gene3D" id="2.170.130.10">
    <property type="entry name" value="TonB-dependent receptor, plug domain"/>
    <property type="match status" value="1"/>
</dbReference>
<dbReference type="InterPro" id="IPR036942">
    <property type="entry name" value="Beta-barrel_TonB_sf"/>
</dbReference>
<protein>
    <submittedName>
        <fullName evidence="11">Outer membrane receptor protein involved in Fe transport</fullName>
    </submittedName>
</protein>
<comment type="similarity">
    <text evidence="7">Belongs to the TonB-dependent receptor family.</text>
</comment>
<feature type="domain" description="TonB-dependent receptor plug" evidence="9">
    <location>
        <begin position="168"/>
        <end position="237"/>
    </location>
</feature>
<evidence type="ECO:0000256" key="8">
    <source>
        <dbReference type="SAM" id="SignalP"/>
    </source>
</evidence>
<dbReference type="InterPro" id="IPR041700">
    <property type="entry name" value="OMP_b-brl_3"/>
</dbReference>
<reference evidence="11 12" key="1">
    <citation type="submission" date="2019-03" db="EMBL/GenBank/DDBJ databases">
        <title>Genomic Encyclopedia of Archaeal and Bacterial Type Strains, Phase II (KMG-II): from individual species to whole genera.</title>
        <authorList>
            <person name="Goeker M."/>
        </authorList>
    </citation>
    <scope>NUCLEOTIDE SEQUENCE [LARGE SCALE GENOMIC DNA]</scope>
    <source>
        <strain evidence="11 12">RL-C</strain>
    </source>
</reference>
<dbReference type="InterPro" id="IPR039426">
    <property type="entry name" value="TonB-dep_rcpt-like"/>
</dbReference>
<keyword evidence="3 7" id="KW-1134">Transmembrane beta strand</keyword>
<dbReference type="OrthoDB" id="910296at2"/>
<dbReference type="PANTHER" id="PTHR40980:SF4">
    <property type="entry name" value="TONB-DEPENDENT RECEPTOR-LIKE BETA-BARREL DOMAIN-CONTAINING PROTEIN"/>
    <property type="match status" value="1"/>
</dbReference>
<dbReference type="EMBL" id="SLWB01000012">
    <property type="protein sequence ID" value="TCN64710.1"/>
    <property type="molecule type" value="Genomic_DNA"/>
</dbReference>
<keyword evidence="6 7" id="KW-0998">Cell outer membrane</keyword>
<dbReference type="PANTHER" id="PTHR40980">
    <property type="entry name" value="PLUG DOMAIN-CONTAINING PROTEIN"/>
    <property type="match status" value="1"/>
</dbReference>
<dbReference type="GO" id="GO:0009279">
    <property type="term" value="C:cell outer membrane"/>
    <property type="evidence" value="ECO:0007669"/>
    <property type="project" value="UniProtKB-SubCell"/>
</dbReference>
<evidence type="ECO:0000256" key="5">
    <source>
        <dbReference type="ARBA" id="ARBA00023136"/>
    </source>
</evidence>
<comment type="subcellular location">
    <subcellularLocation>
        <location evidence="1 7">Cell outer membrane</location>
        <topology evidence="1 7">Multi-pass membrane protein</topology>
    </subcellularLocation>
</comment>
<comment type="caution">
    <text evidence="11">The sequence shown here is derived from an EMBL/GenBank/DDBJ whole genome shotgun (WGS) entry which is preliminary data.</text>
</comment>
<dbReference type="InterPro" id="IPR012910">
    <property type="entry name" value="Plug_dom"/>
</dbReference>
<proteinExistence type="inferred from homology"/>
<evidence type="ECO:0000256" key="4">
    <source>
        <dbReference type="ARBA" id="ARBA00022692"/>
    </source>
</evidence>
<evidence type="ECO:0000256" key="1">
    <source>
        <dbReference type="ARBA" id="ARBA00004571"/>
    </source>
</evidence>
<feature type="domain" description="Outer membrane protein beta-barrel" evidence="10">
    <location>
        <begin position="391"/>
        <end position="815"/>
    </location>
</feature>
<feature type="chain" id="PRO_5020949293" evidence="8">
    <location>
        <begin position="23"/>
        <end position="838"/>
    </location>
</feature>
<evidence type="ECO:0000313" key="12">
    <source>
        <dbReference type="Proteomes" id="UP000294830"/>
    </source>
</evidence>
<gene>
    <name evidence="11" type="ORF">CLV25_11237</name>
</gene>
<accession>A0A4V6NLV5</accession>
<keyword evidence="8" id="KW-0732">Signal</keyword>
<keyword evidence="2 7" id="KW-0813">Transport</keyword>
<evidence type="ECO:0000256" key="2">
    <source>
        <dbReference type="ARBA" id="ARBA00022448"/>
    </source>
</evidence>
<dbReference type="Pfam" id="PF07715">
    <property type="entry name" value="Plug"/>
    <property type="match status" value="1"/>
</dbReference>
<keyword evidence="5 7" id="KW-0472">Membrane</keyword>
<evidence type="ECO:0000256" key="7">
    <source>
        <dbReference type="PROSITE-ProRule" id="PRU01360"/>
    </source>
</evidence>
<feature type="signal peptide" evidence="8">
    <location>
        <begin position="1"/>
        <end position="22"/>
    </location>
</feature>
<dbReference type="InterPro" id="IPR008969">
    <property type="entry name" value="CarboxyPept-like_regulatory"/>
</dbReference>
<sequence length="838" mass="93948">MSSNTFKIVILAFILGSALSSAAQQRSGGSGASHGANPAGSLKLTKITGTVIDKSTSKPVEYANIAIYRAKDSTLVTGGISDNAGKFSIDRIPYGIYTLKVKFIGYSTSVVKDVKANQPTTDVGKIDINPSSKNIEEVTVVGRKNEVQNNLDKKVYNIDRSMYGTGGTALDIMQSLPAVAVDFDGNVSMRGSSVTILIDGRPSNLVSLDQMPAHLIQRVEIISNPSAKYDPEGMSGIINIILKKNIQRGLNGMVNLNAGYNNKWMGSATLNYRKNKVNFFTNYTLRSFNGESYQDSWSNSTFNGTNTFQQRNTTTDNKMRMQNIQAGIDYYLNDKNTLNTSFTLEPRSMRSNDEATGYTNSNGVKMYDYNRYTKNKGSNKGGFEYDLAYKRTFAREGEELTAEFNIDRGNNEMEQTSIEQNTKTPENNFTKPLTPYTHQLTNSNNDNVRTMFRTDYVLPLAEMGRVEVGYMLSNSLSKSTYDLSKAYAENTAPVLQPQYTNDFDYRQTVNAVYANYGISIGKFKAQAGLRAENADTHGEQKTENTSFRKNFFDFFPSAFVKYAPNDNNEFGINYSRRTNRPRMWSLNPFVNRADTLNTSQGNPDLDPEYINSFEVGYTRIFNKNSVSLTAFYRKTTGIVATIRQQVDALRSFTTFVNLNSGESYGAEAAANINIFKWWNTNWSYSYFHTKLTDNSSVLDNKTKDSDSWTLRATSNWFLSKQFSLQAMYNYRSPVVTTGAGGFRGMGGASQGKSHASYTVDMGARYSILKGKGDVSLRVSDIFDTGRYITDGFGPNYTSYSKSWRQTPNVFLGFTYRINDFKRKPQKQQDQNSMDEEMM</sequence>
<dbReference type="SUPFAM" id="SSF49464">
    <property type="entry name" value="Carboxypeptidase regulatory domain-like"/>
    <property type="match status" value="1"/>
</dbReference>
<dbReference type="Gene3D" id="2.60.40.1120">
    <property type="entry name" value="Carboxypeptidase-like, regulatory domain"/>
    <property type="match status" value="1"/>
</dbReference>
<keyword evidence="12" id="KW-1185">Reference proteome</keyword>
<dbReference type="SUPFAM" id="SSF56935">
    <property type="entry name" value="Porins"/>
    <property type="match status" value="1"/>
</dbReference>
<dbReference type="Gene3D" id="2.40.170.20">
    <property type="entry name" value="TonB-dependent receptor, beta-barrel domain"/>
    <property type="match status" value="1"/>
</dbReference>
<evidence type="ECO:0000256" key="6">
    <source>
        <dbReference type="ARBA" id="ARBA00023237"/>
    </source>
</evidence>
<evidence type="ECO:0000259" key="9">
    <source>
        <dbReference type="Pfam" id="PF07715"/>
    </source>
</evidence>
<dbReference type="RefSeq" id="WP_131839855.1">
    <property type="nucleotide sequence ID" value="NZ_SLWB01000012.1"/>
</dbReference>
<keyword evidence="11" id="KW-0675">Receptor</keyword>
<dbReference type="Pfam" id="PF14905">
    <property type="entry name" value="OMP_b-brl_3"/>
    <property type="match status" value="1"/>
</dbReference>
<dbReference type="PROSITE" id="PS52016">
    <property type="entry name" value="TONB_DEPENDENT_REC_3"/>
    <property type="match status" value="1"/>
</dbReference>
<dbReference type="Proteomes" id="UP000294830">
    <property type="component" value="Unassembled WGS sequence"/>
</dbReference>
<evidence type="ECO:0000313" key="11">
    <source>
        <dbReference type="EMBL" id="TCN64710.1"/>
    </source>
</evidence>
<evidence type="ECO:0000256" key="3">
    <source>
        <dbReference type="ARBA" id="ARBA00022452"/>
    </source>
</evidence>